<proteinExistence type="predicted"/>
<organism evidence="2 3">
    <name type="scientific">Rotaria sordida</name>
    <dbReference type="NCBI Taxonomy" id="392033"/>
    <lineage>
        <taxon>Eukaryota</taxon>
        <taxon>Metazoa</taxon>
        <taxon>Spiralia</taxon>
        <taxon>Gnathifera</taxon>
        <taxon>Rotifera</taxon>
        <taxon>Eurotatoria</taxon>
        <taxon>Bdelloidea</taxon>
        <taxon>Philodinida</taxon>
        <taxon>Philodinidae</taxon>
        <taxon>Rotaria</taxon>
    </lineage>
</organism>
<reference evidence="2" key="1">
    <citation type="submission" date="2021-02" db="EMBL/GenBank/DDBJ databases">
        <authorList>
            <person name="Nowell W R."/>
        </authorList>
    </citation>
    <scope>NUCLEOTIDE SEQUENCE</scope>
</reference>
<sequence length="222" mass="24993">MFAPDDEETRAKTENVINILRQKRWTVVLGDPGSGKTTFARWIVHQLTTSLLSLGVTKVSTYDCDDVSENVFDAASQCSVSPNSWNIGPKRLPIIIRIGEHTWMGNSVLHFSESTNEMEKANLIRQLKLAIQDYISKGMAFIILDGLDEIPIKTNRMHIVNLIETFAESYARTPDNRSVFDQQYILDDTIVDQPMISGGNQMVITSRIVGNRLYNTVCVLLV</sequence>
<evidence type="ECO:0000313" key="3">
    <source>
        <dbReference type="Proteomes" id="UP000663836"/>
    </source>
</evidence>
<gene>
    <name evidence="2" type="ORF">JBS370_LOCUS27101</name>
</gene>
<feature type="domain" description="Novel STAND NTPase 3" evidence="1">
    <location>
        <begin position="12"/>
        <end position="50"/>
    </location>
</feature>
<dbReference type="SUPFAM" id="SSF52540">
    <property type="entry name" value="P-loop containing nucleoside triphosphate hydrolases"/>
    <property type="match status" value="1"/>
</dbReference>
<comment type="caution">
    <text evidence="2">The sequence shown here is derived from an EMBL/GenBank/DDBJ whole genome shotgun (WGS) entry which is preliminary data.</text>
</comment>
<dbReference type="InterPro" id="IPR049050">
    <property type="entry name" value="nSTAND3"/>
</dbReference>
<accession>A0A819PYX5</accession>
<dbReference type="Pfam" id="PF20720">
    <property type="entry name" value="nSTAND3"/>
    <property type="match status" value="1"/>
</dbReference>
<protein>
    <recommendedName>
        <fullName evidence="1">Novel STAND NTPase 3 domain-containing protein</fullName>
    </recommendedName>
</protein>
<dbReference type="InterPro" id="IPR027417">
    <property type="entry name" value="P-loop_NTPase"/>
</dbReference>
<name>A0A819PYX5_9BILA</name>
<dbReference type="EMBL" id="CAJOBD010004985">
    <property type="protein sequence ID" value="CAF4015648.1"/>
    <property type="molecule type" value="Genomic_DNA"/>
</dbReference>
<evidence type="ECO:0000259" key="1">
    <source>
        <dbReference type="Pfam" id="PF20720"/>
    </source>
</evidence>
<dbReference type="AlphaFoldDB" id="A0A819PYX5"/>
<dbReference type="Proteomes" id="UP000663836">
    <property type="component" value="Unassembled WGS sequence"/>
</dbReference>
<dbReference type="Gene3D" id="3.40.50.300">
    <property type="entry name" value="P-loop containing nucleotide triphosphate hydrolases"/>
    <property type="match status" value="1"/>
</dbReference>
<evidence type="ECO:0000313" key="2">
    <source>
        <dbReference type="EMBL" id="CAF4015648.1"/>
    </source>
</evidence>